<proteinExistence type="inferred from homology"/>
<dbReference type="PANTHER" id="PTHR42904:SF6">
    <property type="entry name" value="NAD-CAPPED RNA HYDROLASE NUDT12"/>
    <property type="match status" value="1"/>
</dbReference>
<comment type="similarity">
    <text evidence="3">Belongs to the Nudix hydrolase family. NudC subfamily.</text>
</comment>
<comment type="cofactor">
    <cofactor evidence="2">
        <name>Zn(2+)</name>
        <dbReference type="ChEBI" id="CHEBI:29105"/>
    </cofactor>
</comment>
<evidence type="ECO:0000256" key="2">
    <source>
        <dbReference type="ARBA" id="ARBA00001947"/>
    </source>
</evidence>
<evidence type="ECO:0000256" key="4">
    <source>
        <dbReference type="ARBA" id="ARBA00012381"/>
    </source>
</evidence>
<comment type="caution">
    <text evidence="11">The sequence shown here is derived from an EMBL/GenBank/DDBJ whole genome shotgun (WGS) entry which is preliminary data.</text>
</comment>
<dbReference type="InterPro" id="IPR000086">
    <property type="entry name" value="NUDIX_hydrolase_dom"/>
</dbReference>
<dbReference type="InterPro" id="IPR049734">
    <property type="entry name" value="NudC-like_C"/>
</dbReference>
<dbReference type="Gene3D" id="3.90.79.10">
    <property type="entry name" value="Nucleoside Triphosphate Pyrophosphohydrolase"/>
    <property type="match status" value="1"/>
</dbReference>
<evidence type="ECO:0000256" key="9">
    <source>
        <dbReference type="ARBA" id="ARBA00023679"/>
    </source>
</evidence>
<evidence type="ECO:0000259" key="10">
    <source>
        <dbReference type="PROSITE" id="PS51462"/>
    </source>
</evidence>
<dbReference type="InterPro" id="IPR050241">
    <property type="entry name" value="NAD-cap_RNA_hydrolase_NudC"/>
</dbReference>
<dbReference type="Pfam" id="PF09297">
    <property type="entry name" value="Zn_ribbon_NUD"/>
    <property type="match status" value="1"/>
</dbReference>
<feature type="domain" description="Nudix hydrolase" evidence="10">
    <location>
        <begin position="182"/>
        <end position="313"/>
    </location>
</feature>
<evidence type="ECO:0000256" key="5">
    <source>
        <dbReference type="ARBA" id="ARBA00022723"/>
    </source>
</evidence>
<sequence length="327" mass="35775">MRHAEDVTFGGSGLDRADDLRGQPEALAEAMRAPGSRSVLIWRGKPLVSDGDTRDIVRLPLDHPVFETAGPPILLGREDEGLIFGRELLGWSPDDLDEAALNSFADPSEQRHPLLGDDLVFAELRRVMTRLSPRDAELAATHRALIGWHASHGFCAKCGAASEMAQAGWQRRCGSCGAAHFPRTDPVVIMLVTRGPYALLGRSPGWPEGMYSCLAGFVEPGETLEGAVRREVAEEAGIRIGAVRYLASQPWPFPASLMIGCHAEAETEEIVLDPVELEDARWVTREQIVAAMAGEDKTLLPARKGAIAQFLLRNWLADRLDRGDIFR</sequence>
<gene>
    <name evidence="11" type="primary">nudC</name>
    <name evidence="11" type="ORF">ACFQ4E_04465</name>
</gene>
<dbReference type="EC" id="3.6.1.22" evidence="4"/>
<dbReference type="InterPro" id="IPR015797">
    <property type="entry name" value="NUDIX_hydrolase-like_dom_sf"/>
</dbReference>
<dbReference type="NCBIfam" id="NF001299">
    <property type="entry name" value="PRK00241.1"/>
    <property type="match status" value="1"/>
</dbReference>
<evidence type="ECO:0000313" key="12">
    <source>
        <dbReference type="Proteomes" id="UP001597135"/>
    </source>
</evidence>
<accession>A0ABW3ZEP9</accession>
<keyword evidence="8" id="KW-0520">NAD</keyword>
<comment type="catalytic activity">
    <reaction evidence="9">
        <text>a 5'-end NAD(+)-phospho-ribonucleoside in mRNA + H2O = a 5'-end phospho-adenosine-phospho-ribonucleoside in mRNA + beta-nicotinamide D-ribonucleotide + 2 H(+)</text>
        <dbReference type="Rhea" id="RHEA:60876"/>
        <dbReference type="Rhea" id="RHEA-COMP:15698"/>
        <dbReference type="Rhea" id="RHEA-COMP:15719"/>
        <dbReference type="ChEBI" id="CHEBI:14649"/>
        <dbReference type="ChEBI" id="CHEBI:15377"/>
        <dbReference type="ChEBI" id="CHEBI:15378"/>
        <dbReference type="ChEBI" id="CHEBI:144029"/>
        <dbReference type="ChEBI" id="CHEBI:144051"/>
    </reaction>
    <physiologicalReaction direction="left-to-right" evidence="9">
        <dbReference type="Rhea" id="RHEA:60877"/>
    </physiologicalReaction>
</comment>
<keyword evidence="5" id="KW-0479">Metal-binding</keyword>
<dbReference type="GO" id="GO:0016787">
    <property type="term" value="F:hydrolase activity"/>
    <property type="evidence" value="ECO:0007669"/>
    <property type="project" value="UniProtKB-KW"/>
</dbReference>
<dbReference type="SUPFAM" id="SSF55811">
    <property type="entry name" value="Nudix"/>
    <property type="match status" value="1"/>
</dbReference>
<name>A0ABW3ZEP9_9RHOB</name>
<dbReference type="InterPro" id="IPR020084">
    <property type="entry name" value="NUDIX_hydrolase_CS"/>
</dbReference>
<dbReference type="InterPro" id="IPR015376">
    <property type="entry name" value="Znr_NADH_PPase"/>
</dbReference>
<dbReference type="Proteomes" id="UP001597135">
    <property type="component" value="Unassembled WGS sequence"/>
</dbReference>
<dbReference type="PANTHER" id="PTHR42904">
    <property type="entry name" value="NUDIX HYDROLASE, NUDC SUBFAMILY"/>
    <property type="match status" value="1"/>
</dbReference>
<evidence type="ECO:0000256" key="8">
    <source>
        <dbReference type="ARBA" id="ARBA00023027"/>
    </source>
</evidence>
<comment type="cofactor">
    <cofactor evidence="1">
        <name>Mg(2+)</name>
        <dbReference type="ChEBI" id="CHEBI:18420"/>
    </cofactor>
</comment>
<dbReference type="EMBL" id="JBHTMU010000005">
    <property type="protein sequence ID" value="MFD1341666.1"/>
    <property type="molecule type" value="Genomic_DNA"/>
</dbReference>
<keyword evidence="7" id="KW-0460">Magnesium</keyword>
<dbReference type="InterPro" id="IPR015375">
    <property type="entry name" value="NADH_PPase-like_N"/>
</dbReference>
<organism evidence="11 12">
    <name type="scientific">Litorisediminicola beolgyonensis</name>
    <dbReference type="NCBI Taxonomy" id="1173614"/>
    <lineage>
        <taxon>Bacteria</taxon>
        <taxon>Pseudomonadati</taxon>
        <taxon>Pseudomonadota</taxon>
        <taxon>Alphaproteobacteria</taxon>
        <taxon>Rhodobacterales</taxon>
        <taxon>Paracoccaceae</taxon>
        <taxon>Litorisediminicola</taxon>
    </lineage>
</organism>
<dbReference type="PROSITE" id="PS00893">
    <property type="entry name" value="NUDIX_BOX"/>
    <property type="match status" value="1"/>
</dbReference>
<dbReference type="RefSeq" id="WP_386801732.1">
    <property type="nucleotide sequence ID" value="NZ_JBHTMU010000005.1"/>
</dbReference>
<dbReference type="Pfam" id="PF09296">
    <property type="entry name" value="NUDIX-like"/>
    <property type="match status" value="1"/>
</dbReference>
<evidence type="ECO:0000313" key="11">
    <source>
        <dbReference type="EMBL" id="MFD1341666.1"/>
    </source>
</evidence>
<evidence type="ECO:0000256" key="7">
    <source>
        <dbReference type="ARBA" id="ARBA00022842"/>
    </source>
</evidence>
<reference evidence="12" key="1">
    <citation type="journal article" date="2019" name="Int. J. Syst. Evol. Microbiol.">
        <title>The Global Catalogue of Microorganisms (GCM) 10K type strain sequencing project: providing services to taxonomists for standard genome sequencing and annotation.</title>
        <authorList>
            <consortium name="The Broad Institute Genomics Platform"/>
            <consortium name="The Broad Institute Genome Sequencing Center for Infectious Disease"/>
            <person name="Wu L."/>
            <person name="Ma J."/>
        </authorList>
    </citation>
    <scope>NUCLEOTIDE SEQUENCE [LARGE SCALE GENOMIC DNA]</scope>
    <source>
        <strain evidence="12">CCUG 62953</strain>
    </source>
</reference>
<evidence type="ECO:0000256" key="3">
    <source>
        <dbReference type="ARBA" id="ARBA00009595"/>
    </source>
</evidence>
<evidence type="ECO:0000256" key="6">
    <source>
        <dbReference type="ARBA" id="ARBA00022801"/>
    </source>
</evidence>
<protein>
    <recommendedName>
        <fullName evidence="4">NAD(+) diphosphatase</fullName>
        <ecNumber evidence="4">3.6.1.22</ecNumber>
    </recommendedName>
</protein>
<keyword evidence="12" id="KW-1185">Reference proteome</keyword>
<dbReference type="CDD" id="cd03429">
    <property type="entry name" value="NUDIX_NADH_pyrophosphatase_Nudt13"/>
    <property type="match status" value="1"/>
</dbReference>
<dbReference type="Pfam" id="PF00293">
    <property type="entry name" value="NUDIX"/>
    <property type="match status" value="1"/>
</dbReference>
<dbReference type="PROSITE" id="PS51462">
    <property type="entry name" value="NUDIX"/>
    <property type="match status" value="1"/>
</dbReference>
<evidence type="ECO:0000256" key="1">
    <source>
        <dbReference type="ARBA" id="ARBA00001946"/>
    </source>
</evidence>
<dbReference type="Gene3D" id="3.90.79.20">
    <property type="match status" value="1"/>
</dbReference>
<keyword evidence="6 11" id="KW-0378">Hydrolase</keyword>